<sequence length="413" mass="47419">MSTSPTTDKPECLLCQKSESGLENIAEELLYSLFNPYHRDTGDFDVLELIKKHLSAELARDFEMYSSVFKDSMKTFGFMTSYWMEKNRELKEAKRKAWEELKEMIKNGDVSLEQLSMSQIVDNFFDEITDDLQEMGYVKKVETRFHRKVINYTAKAENVLAKKILSLSLQNLDKKSYGEHDTEKLGQSIFSSERLVEYDPYTHHYDSIDIPESLLKSAIRGEIELNENEMVARQPRHTERCVYVMLIDVSDSMRGRKIVGAIEAALCLKKAIKRSGSNDELRVIAFNHRAQEIKEGEILNLEARGRTDIGLALRRARKILKGSSGTGVVFLISDGEPTSSYNPYLTPWKCALKEAERMREVNARLQIIMFGKEGRFLELCKNMAKLSGNANLFHFSDPLNLKSFVVRRFSKVS</sequence>
<dbReference type="SUPFAM" id="SSF53300">
    <property type="entry name" value="vWA-like"/>
    <property type="match status" value="1"/>
</dbReference>
<dbReference type="Gene3D" id="3.40.50.410">
    <property type="entry name" value="von Willebrand factor, type A domain"/>
    <property type="match status" value="1"/>
</dbReference>
<dbReference type="AlphaFoldDB" id="A0A7C3RJU9"/>
<dbReference type="CDD" id="cd00198">
    <property type="entry name" value="vWFA"/>
    <property type="match status" value="1"/>
</dbReference>
<dbReference type="InterPro" id="IPR002035">
    <property type="entry name" value="VWF_A"/>
</dbReference>
<protein>
    <submittedName>
        <fullName evidence="2">VWA domain-containing protein</fullName>
    </submittedName>
</protein>
<name>A0A7C3RJU9_ARCFL</name>
<dbReference type="InterPro" id="IPR036465">
    <property type="entry name" value="vWFA_dom_sf"/>
</dbReference>
<dbReference type="EMBL" id="DTLB01000001">
    <property type="protein sequence ID" value="HFW31365.1"/>
    <property type="molecule type" value="Genomic_DNA"/>
</dbReference>
<evidence type="ECO:0000259" key="1">
    <source>
        <dbReference type="SMART" id="SM00327"/>
    </source>
</evidence>
<evidence type="ECO:0000313" key="2">
    <source>
        <dbReference type="EMBL" id="HFW31365.1"/>
    </source>
</evidence>
<proteinExistence type="predicted"/>
<dbReference type="Pfam" id="PF13519">
    <property type="entry name" value="VWA_2"/>
    <property type="match status" value="1"/>
</dbReference>
<reference evidence="2" key="1">
    <citation type="journal article" date="2020" name="mSystems">
        <title>Genome- and Community-Level Interaction Insights into Carbon Utilization and Element Cycling Functions of Hydrothermarchaeota in Hydrothermal Sediment.</title>
        <authorList>
            <person name="Zhou Z."/>
            <person name="Liu Y."/>
            <person name="Xu W."/>
            <person name="Pan J."/>
            <person name="Luo Z.H."/>
            <person name="Li M."/>
        </authorList>
    </citation>
    <scope>NUCLEOTIDE SEQUENCE [LARGE SCALE GENOMIC DNA]</scope>
    <source>
        <strain evidence="2">SpSt-87</strain>
    </source>
</reference>
<gene>
    <name evidence="2" type="ORF">ENW66_00205</name>
</gene>
<dbReference type="SMART" id="SM00327">
    <property type="entry name" value="VWA"/>
    <property type="match status" value="1"/>
</dbReference>
<accession>A0A7C3RJU9</accession>
<comment type="caution">
    <text evidence="2">The sequence shown here is derived from an EMBL/GenBank/DDBJ whole genome shotgun (WGS) entry which is preliminary data.</text>
</comment>
<feature type="domain" description="VWFA" evidence="1">
    <location>
        <begin position="240"/>
        <end position="403"/>
    </location>
</feature>
<organism evidence="2">
    <name type="scientific">Archaeoglobus fulgidus</name>
    <dbReference type="NCBI Taxonomy" id="2234"/>
    <lineage>
        <taxon>Archaea</taxon>
        <taxon>Methanobacteriati</taxon>
        <taxon>Methanobacteriota</taxon>
        <taxon>Archaeoglobi</taxon>
        <taxon>Archaeoglobales</taxon>
        <taxon>Archaeoglobaceae</taxon>
        <taxon>Archaeoglobus</taxon>
    </lineage>
</organism>